<dbReference type="NCBIfam" id="NF009489">
    <property type="entry name" value="PRK12851.1"/>
    <property type="match status" value="1"/>
</dbReference>
<evidence type="ECO:0000313" key="6">
    <source>
        <dbReference type="Proteomes" id="UP000218775"/>
    </source>
</evidence>
<evidence type="ECO:0000256" key="2">
    <source>
        <dbReference type="ARBA" id="ARBA00023186"/>
    </source>
</evidence>
<dbReference type="InterPro" id="IPR027410">
    <property type="entry name" value="TCP-1-like_intermed_sf"/>
</dbReference>
<proteinExistence type="inferred from homology"/>
<dbReference type="AlphaFoldDB" id="A0A2A4X7L2"/>
<evidence type="ECO:0000256" key="3">
    <source>
        <dbReference type="RuleBase" id="RU000418"/>
    </source>
</evidence>
<dbReference type="GO" id="GO:0005524">
    <property type="term" value="F:ATP binding"/>
    <property type="evidence" value="ECO:0007669"/>
    <property type="project" value="InterPro"/>
</dbReference>
<comment type="function">
    <text evidence="4">Together with its co-chaperonin GroES, plays an essential role in assisting protein folding. The GroEL-GroES system forms a nano-cage that allows encapsulation of the non-native substrate proteins and provides a physical environment optimized to promote and accelerate protein folding.</text>
</comment>
<dbReference type="CDD" id="cd03344">
    <property type="entry name" value="GroEL"/>
    <property type="match status" value="1"/>
</dbReference>
<evidence type="ECO:0000256" key="4">
    <source>
        <dbReference type="RuleBase" id="RU000419"/>
    </source>
</evidence>
<dbReference type="Proteomes" id="UP000218775">
    <property type="component" value="Unassembled WGS sequence"/>
</dbReference>
<dbReference type="SUPFAM" id="SSF52029">
    <property type="entry name" value="GroEL apical domain-like"/>
    <property type="match status" value="1"/>
</dbReference>
<dbReference type="NCBIfam" id="NF009487">
    <property type="entry name" value="PRK12849.1"/>
    <property type="match status" value="1"/>
</dbReference>
<dbReference type="PANTHER" id="PTHR45633">
    <property type="entry name" value="60 KDA HEAT SHOCK PROTEIN, MITOCHONDRIAL"/>
    <property type="match status" value="1"/>
</dbReference>
<dbReference type="Gene3D" id="3.50.7.10">
    <property type="entry name" value="GroEL"/>
    <property type="match status" value="1"/>
</dbReference>
<comment type="caution">
    <text evidence="5">The sequence shown here is derived from an EMBL/GenBank/DDBJ whole genome shotgun (WGS) entry which is preliminary data.</text>
</comment>
<dbReference type="NCBIfam" id="NF000592">
    <property type="entry name" value="PRK00013.1"/>
    <property type="match status" value="1"/>
</dbReference>
<dbReference type="InterPro" id="IPR027409">
    <property type="entry name" value="GroEL-like_apical_dom_sf"/>
</dbReference>
<dbReference type="Gene3D" id="3.30.260.10">
    <property type="entry name" value="TCP-1-like chaperonin intermediate domain"/>
    <property type="match status" value="1"/>
</dbReference>
<name>A0A2A4X7L2_UNCAE</name>
<organism evidence="5 6">
    <name type="scientific">Aerophobetes bacterium</name>
    <dbReference type="NCBI Taxonomy" id="2030807"/>
    <lineage>
        <taxon>Bacteria</taxon>
        <taxon>Candidatus Aerophobota</taxon>
    </lineage>
</organism>
<dbReference type="Gene3D" id="1.10.560.10">
    <property type="entry name" value="GroEL-like equatorial domain"/>
    <property type="match status" value="1"/>
</dbReference>
<dbReference type="PRINTS" id="PR00298">
    <property type="entry name" value="CHAPERONIN60"/>
</dbReference>
<dbReference type="Pfam" id="PF00118">
    <property type="entry name" value="Cpn60_TCP1"/>
    <property type="match status" value="1"/>
</dbReference>
<protein>
    <recommendedName>
        <fullName evidence="4">60 kDa chaperonin</fullName>
    </recommendedName>
</protein>
<gene>
    <name evidence="5" type="primary">groL</name>
    <name evidence="5" type="ORF">COB21_01755</name>
</gene>
<comment type="subunit">
    <text evidence="4">Forms a cylinder of 14 subunits composed of two heptameric rings stacked back-to-back. Interacts with the co-chaperonin GroES.</text>
</comment>
<dbReference type="GO" id="GO:0042026">
    <property type="term" value="P:protein refolding"/>
    <property type="evidence" value="ECO:0007669"/>
    <property type="project" value="InterPro"/>
</dbReference>
<dbReference type="NCBIfam" id="TIGR02348">
    <property type="entry name" value="GroEL"/>
    <property type="match status" value="1"/>
</dbReference>
<comment type="similarity">
    <text evidence="1 3">Belongs to the chaperonin (HSP60) family.</text>
</comment>
<sequence>MSGKGKDFLFDQPARLKLKEGIDILYKTAGITLGPKGKNVGIESSFGAPKISNDGCSITSEIEVKDPFVNMGVSMGKEVAKTIKELSGDGTTTGIVLLHSLVNLSLKAIASGVSPIEVKRGMEKGVNLVVKALESKAMHIQSNDDIKHIATIAASLDSSVGEIIAEAMELSDSNASVIVIEEGKGRDTIIEKVEGMQFDRGFISPYFCSNSDKMTLSMENPKILITDKKIQSIQDILPLLEQTAAKGQALFIIADDVEGDVLSTLVLNKLRGTLKVACVKAPGFGENKHEMLQDIAVLLGGQVITDSTGETLANVTSDQLGSCERIEVTKETTTIVGGHGSNEAIHARVKQISFEEEQAQSDYDKEKCNKRKAKLQGGVCVIHVGATSEMELSAKKKLFEDSLNSTKAAQNYGFVLGGGIALLRAGQTLSSAKVSDSERIGLDIVKIATRAPFRQIVSNAGKDPAVINNEVLEAEENVGFNTKTGRVEDMKKACIIDPASVVFNALICAASAAATIILSEVLITDAIDEDNTPAK</sequence>
<evidence type="ECO:0000313" key="5">
    <source>
        <dbReference type="EMBL" id="PCI78045.1"/>
    </source>
</evidence>
<dbReference type="EMBL" id="NVUK01000009">
    <property type="protein sequence ID" value="PCI78045.1"/>
    <property type="molecule type" value="Genomic_DNA"/>
</dbReference>
<dbReference type="GO" id="GO:0140662">
    <property type="term" value="F:ATP-dependent protein folding chaperone"/>
    <property type="evidence" value="ECO:0007669"/>
    <property type="project" value="InterPro"/>
</dbReference>
<dbReference type="SUPFAM" id="SSF48592">
    <property type="entry name" value="GroEL equatorial domain-like"/>
    <property type="match status" value="1"/>
</dbReference>
<dbReference type="NCBIfam" id="NF009488">
    <property type="entry name" value="PRK12850.1"/>
    <property type="match status" value="1"/>
</dbReference>
<keyword evidence="2" id="KW-0143">Chaperone</keyword>
<evidence type="ECO:0000256" key="1">
    <source>
        <dbReference type="ARBA" id="ARBA00006607"/>
    </source>
</evidence>
<dbReference type="FunFam" id="3.50.7.10:FF:000001">
    <property type="entry name" value="60 kDa chaperonin"/>
    <property type="match status" value="1"/>
</dbReference>
<accession>A0A2A4X7L2</accession>
<dbReference type="InterPro" id="IPR002423">
    <property type="entry name" value="Cpn60/GroEL/TCP-1"/>
</dbReference>
<reference evidence="6" key="1">
    <citation type="submission" date="2017-08" db="EMBL/GenBank/DDBJ databases">
        <title>A dynamic microbial community with high functional redundancy inhabits the cold, oxic subseafloor aquifer.</title>
        <authorList>
            <person name="Tully B.J."/>
            <person name="Wheat C.G."/>
            <person name="Glazer B.T."/>
            <person name="Huber J.A."/>
        </authorList>
    </citation>
    <scope>NUCLEOTIDE SEQUENCE [LARGE SCALE GENOMIC DNA]</scope>
</reference>
<dbReference type="InterPro" id="IPR027413">
    <property type="entry name" value="GROEL-like_equatorial_sf"/>
</dbReference>
<dbReference type="SUPFAM" id="SSF54849">
    <property type="entry name" value="GroEL-intermediate domain like"/>
    <property type="match status" value="1"/>
</dbReference>
<dbReference type="InterPro" id="IPR001844">
    <property type="entry name" value="Cpn60/GroEL"/>
</dbReference>